<keyword evidence="3" id="KW-1185">Reference proteome</keyword>
<dbReference type="Proteomes" id="UP000241394">
    <property type="component" value="Chromosome LG10"/>
</dbReference>
<comment type="caution">
    <text evidence="2">The sequence shown here is derived from an EMBL/GenBank/DDBJ whole genome shotgun (WGS) entry which is preliminary data.</text>
</comment>
<evidence type="ECO:0000256" key="1">
    <source>
        <dbReference type="SAM" id="MobiDB-lite"/>
    </source>
</evidence>
<dbReference type="SUPFAM" id="SSF117281">
    <property type="entry name" value="Kelch motif"/>
    <property type="match status" value="1"/>
</dbReference>
<accession>A0A2R6R275</accession>
<protein>
    <submittedName>
        <fullName evidence="2">F-box/kelch-repeat protein</fullName>
    </submittedName>
</protein>
<dbReference type="InterPro" id="IPR015915">
    <property type="entry name" value="Kelch-typ_b-propeller"/>
</dbReference>
<dbReference type="PANTHER" id="PTHR47590:SF1">
    <property type="entry name" value="F-BOX_KELCH-REPEAT PROTEIN SKIP25"/>
    <property type="match status" value="1"/>
</dbReference>
<evidence type="ECO:0000313" key="3">
    <source>
        <dbReference type="Proteomes" id="UP000241394"/>
    </source>
</evidence>
<dbReference type="AlphaFoldDB" id="A0A2R6R275"/>
<dbReference type="FunCoup" id="A0A2R6R275">
    <property type="interactions" value="124"/>
</dbReference>
<dbReference type="Gene3D" id="2.120.10.80">
    <property type="entry name" value="Kelch-type beta propeller"/>
    <property type="match status" value="1"/>
</dbReference>
<dbReference type="EMBL" id="NKQK01000010">
    <property type="protein sequence ID" value="PSS19354.1"/>
    <property type="molecule type" value="Genomic_DNA"/>
</dbReference>
<evidence type="ECO:0000313" key="2">
    <source>
        <dbReference type="EMBL" id="PSS19354.1"/>
    </source>
</evidence>
<reference evidence="3" key="2">
    <citation type="journal article" date="2018" name="BMC Genomics">
        <title>A manually annotated Actinidia chinensis var. chinensis (kiwifruit) genome highlights the challenges associated with draft genomes and gene prediction in plants.</title>
        <authorList>
            <person name="Pilkington S.M."/>
            <person name="Crowhurst R."/>
            <person name="Hilario E."/>
            <person name="Nardozza S."/>
            <person name="Fraser L."/>
            <person name="Peng Y."/>
            <person name="Gunaseelan K."/>
            <person name="Simpson R."/>
            <person name="Tahir J."/>
            <person name="Deroles S.C."/>
            <person name="Templeton K."/>
            <person name="Luo Z."/>
            <person name="Davy M."/>
            <person name="Cheng C."/>
            <person name="McNeilage M."/>
            <person name="Scaglione D."/>
            <person name="Liu Y."/>
            <person name="Zhang Q."/>
            <person name="Datson P."/>
            <person name="De Silva N."/>
            <person name="Gardiner S.E."/>
            <person name="Bassett H."/>
            <person name="Chagne D."/>
            <person name="McCallum J."/>
            <person name="Dzierzon H."/>
            <person name="Deng C."/>
            <person name="Wang Y.Y."/>
            <person name="Barron L."/>
            <person name="Manako K."/>
            <person name="Bowen J."/>
            <person name="Foster T.M."/>
            <person name="Erridge Z.A."/>
            <person name="Tiffin H."/>
            <person name="Waite C.N."/>
            <person name="Davies K.M."/>
            <person name="Grierson E.P."/>
            <person name="Laing W.A."/>
            <person name="Kirk R."/>
            <person name="Chen X."/>
            <person name="Wood M."/>
            <person name="Montefiori M."/>
            <person name="Brummell D.A."/>
            <person name="Schwinn K.E."/>
            <person name="Catanach A."/>
            <person name="Fullerton C."/>
            <person name="Li D."/>
            <person name="Meiyalaghan S."/>
            <person name="Nieuwenhuizen N."/>
            <person name="Read N."/>
            <person name="Prakash R."/>
            <person name="Hunter D."/>
            <person name="Zhang H."/>
            <person name="McKenzie M."/>
            <person name="Knabel M."/>
            <person name="Harris A."/>
            <person name="Allan A.C."/>
            <person name="Gleave A."/>
            <person name="Chen A."/>
            <person name="Janssen B.J."/>
            <person name="Plunkett B."/>
            <person name="Ampomah-Dwamena C."/>
            <person name="Voogd C."/>
            <person name="Leif D."/>
            <person name="Lafferty D."/>
            <person name="Souleyre E.J.F."/>
            <person name="Varkonyi-Gasic E."/>
            <person name="Gambi F."/>
            <person name="Hanley J."/>
            <person name="Yao J.L."/>
            <person name="Cheung J."/>
            <person name="David K.M."/>
            <person name="Warren B."/>
            <person name="Marsh K."/>
            <person name="Snowden K.C."/>
            <person name="Lin-Wang K."/>
            <person name="Brian L."/>
            <person name="Martinez-Sanchez M."/>
            <person name="Wang M."/>
            <person name="Ileperuma N."/>
            <person name="Macnee N."/>
            <person name="Campin R."/>
            <person name="McAtee P."/>
            <person name="Drummond R.S.M."/>
            <person name="Espley R.V."/>
            <person name="Ireland H.S."/>
            <person name="Wu R."/>
            <person name="Atkinson R.G."/>
            <person name="Karunairetnam S."/>
            <person name="Bulley S."/>
            <person name="Chunkath S."/>
            <person name="Hanley Z."/>
            <person name="Storey R."/>
            <person name="Thrimawithana A.H."/>
            <person name="Thomson S."/>
            <person name="David C."/>
            <person name="Testolin R."/>
            <person name="Huang H."/>
            <person name="Hellens R.P."/>
            <person name="Schaffer R.J."/>
        </authorList>
    </citation>
    <scope>NUCLEOTIDE SEQUENCE [LARGE SCALE GENOMIC DNA]</scope>
    <source>
        <strain evidence="3">cv. Red5</strain>
    </source>
</reference>
<sequence length="390" mass="42620">MTVVNAGESATKRRKLSEQSDYSDHQPLLPGLPDHIAQLCLSRVHPSALFSVSRSWLRLIYTPSFPPFLSLYALLLPTQTTSDHQTHPIEFSSFDPISSRWDPLPPPPPLRPILRHHPSFLSRNLPIQAVSVSGNLVLLAATADHLLPALPRPLVFDPISQNWGFGPSLRTPRRWCAAGASGGAVFVASGIGSHYTTDAARSVERWDLRNNRRGKNGWELGGNWEKLGAMREGKFSRDAIDGVGWRGKLCMVNVKGDSAKQGVVYDVDNDHWEKMPEGMVAGWRGPAAAMDEKTLYAVDEAKGVLRRYDGGSDRWEEVVAEEMLRGAERMAAAGGRVCVVCGGGGGIVVVDVVASLPRLWVVETPAGFEAVSIHILPRMSRPDLLETGSK</sequence>
<name>A0A2R6R275_ACTCC</name>
<dbReference type="PANTHER" id="PTHR47590">
    <property type="entry name" value="F-BOX/KELCH-REPEAT PROTEIN SKIP25"/>
    <property type="match status" value="1"/>
</dbReference>
<dbReference type="Gramene" id="PSS19354">
    <property type="protein sequence ID" value="PSS19354"/>
    <property type="gene ID" value="CEY00_Acc11404"/>
</dbReference>
<dbReference type="OMA" id="PWRRLMY"/>
<reference evidence="2 3" key="1">
    <citation type="submission" date="2017-07" db="EMBL/GenBank/DDBJ databases">
        <title>An improved, manually edited Actinidia chinensis var. chinensis (kiwifruit) genome highlights the challenges associated with draft genomes and gene prediction in plants.</title>
        <authorList>
            <person name="Pilkington S."/>
            <person name="Crowhurst R."/>
            <person name="Hilario E."/>
            <person name="Nardozza S."/>
            <person name="Fraser L."/>
            <person name="Peng Y."/>
            <person name="Gunaseelan K."/>
            <person name="Simpson R."/>
            <person name="Tahir J."/>
            <person name="Deroles S."/>
            <person name="Templeton K."/>
            <person name="Luo Z."/>
            <person name="Davy M."/>
            <person name="Cheng C."/>
            <person name="Mcneilage M."/>
            <person name="Scaglione D."/>
            <person name="Liu Y."/>
            <person name="Zhang Q."/>
            <person name="Datson P."/>
            <person name="De Silva N."/>
            <person name="Gardiner S."/>
            <person name="Bassett H."/>
            <person name="Chagne D."/>
            <person name="Mccallum J."/>
            <person name="Dzierzon H."/>
            <person name="Deng C."/>
            <person name="Wang Y.-Y."/>
            <person name="Barron N."/>
            <person name="Manako K."/>
            <person name="Bowen J."/>
            <person name="Foster T."/>
            <person name="Erridge Z."/>
            <person name="Tiffin H."/>
            <person name="Waite C."/>
            <person name="Davies K."/>
            <person name="Grierson E."/>
            <person name="Laing W."/>
            <person name="Kirk R."/>
            <person name="Chen X."/>
            <person name="Wood M."/>
            <person name="Montefiori M."/>
            <person name="Brummell D."/>
            <person name="Schwinn K."/>
            <person name="Catanach A."/>
            <person name="Fullerton C."/>
            <person name="Li D."/>
            <person name="Meiyalaghan S."/>
            <person name="Nieuwenhuizen N."/>
            <person name="Read N."/>
            <person name="Prakash R."/>
            <person name="Hunter D."/>
            <person name="Zhang H."/>
            <person name="Mckenzie M."/>
            <person name="Knabel M."/>
            <person name="Harris A."/>
            <person name="Allan A."/>
            <person name="Chen A."/>
            <person name="Janssen B."/>
            <person name="Plunkett B."/>
            <person name="Dwamena C."/>
            <person name="Voogd C."/>
            <person name="Leif D."/>
            <person name="Lafferty D."/>
            <person name="Souleyre E."/>
            <person name="Varkonyi-Gasic E."/>
            <person name="Gambi F."/>
            <person name="Hanley J."/>
            <person name="Yao J.-L."/>
            <person name="Cheung J."/>
            <person name="David K."/>
            <person name="Warren B."/>
            <person name="Marsh K."/>
            <person name="Snowden K."/>
            <person name="Lin-Wang K."/>
            <person name="Brian L."/>
            <person name="Martinez-Sanchez M."/>
            <person name="Wang M."/>
            <person name="Ileperuma N."/>
            <person name="Macnee N."/>
            <person name="Campin R."/>
            <person name="Mcatee P."/>
            <person name="Drummond R."/>
            <person name="Espley R."/>
            <person name="Ireland H."/>
            <person name="Wu R."/>
            <person name="Atkinson R."/>
            <person name="Karunairetnam S."/>
            <person name="Bulley S."/>
            <person name="Chunkath S."/>
            <person name="Hanley Z."/>
            <person name="Storey R."/>
            <person name="Thrimawithana A."/>
            <person name="Thomson S."/>
            <person name="David C."/>
            <person name="Testolin R."/>
        </authorList>
    </citation>
    <scope>NUCLEOTIDE SEQUENCE [LARGE SCALE GENOMIC DNA]</scope>
    <source>
        <strain evidence="3">cv. Red5</strain>
        <tissue evidence="2">Young leaf</tissue>
    </source>
</reference>
<gene>
    <name evidence="2" type="ORF">CEY00_Acc11404</name>
</gene>
<proteinExistence type="predicted"/>
<dbReference type="OrthoDB" id="1899182at2759"/>
<feature type="region of interest" description="Disordered" evidence="1">
    <location>
        <begin position="1"/>
        <end position="24"/>
    </location>
</feature>
<dbReference type="InParanoid" id="A0A2R6R275"/>
<organism evidence="2 3">
    <name type="scientific">Actinidia chinensis var. chinensis</name>
    <name type="common">Chinese soft-hair kiwi</name>
    <dbReference type="NCBI Taxonomy" id="1590841"/>
    <lineage>
        <taxon>Eukaryota</taxon>
        <taxon>Viridiplantae</taxon>
        <taxon>Streptophyta</taxon>
        <taxon>Embryophyta</taxon>
        <taxon>Tracheophyta</taxon>
        <taxon>Spermatophyta</taxon>
        <taxon>Magnoliopsida</taxon>
        <taxon>eudicotyledons</taxon>
        <taxon>Gunneridae</taxon>
        <taxon>Pentapetalae</taxon>
        <taxon>asterids</taxon>
        <taxon>Ericales</taxon>
        <taxon>Actinidiaceae</taxon>
        <taxon>Actinidia</taxon>
    </lineage>
</organism>
<dbReference type="STRING" id="1590841.A0A2R6R275"/>